<evidence type="ECO:0000313" key="4">
    <source>
        <dbReference type="Proteomes" id="UP000568664"/>
    </source>
</evidence>
<dbReference type="InterPro" id="IPR006143">
    <property type="entry name" value="RND_pump_MFP"/>
</dbReference>
<comment type="similarity">
    <text evidence="1">Belongs to the membrane fusion protein (MFP) (TC 8.A.1) family.</text>
</comment>
<dbReference type="GO" id="GO:0015562">
    <property type="term" value="F:efflux transmembrane transporter activity"/>
    <property type="evidence" value="ECO:0007669"/>
    <property type="project" value="TreeGrafter"/>
</dbReference>
<dbReference type="Proteomes" id="UP000568664">
    <property type="component" value="Unassembled WGS sequence"/>
</dbReference>
<dbReference type="AlphaFoldDB" id="A0A7Y0LAB2"/>
<evidence type="ECO:0000313" key="3">
    <source>
        <dbReference type="EMBL" id="NMP30879.1"/>
    </source>
</evidence>
<dbReference type="Pfam" id="PF25954">
    <property type="entry name" value="Beta-barrel_RND_2"/>
    <property type="match status" value="1"/>
</dbReference>
<dbReference type="GO" id="GO:1990281">
    <property type="term" value="C:efflux pump complex"/>
    <property type="evidence" value="ECO:0007669"/>
    <property type="project" value="TreeGrafter"/>
</dbReference>
<dbReference type="PANTHER" id="PTHR30469">
    <property type="entry name" value="MULTIDRUG RESISTANCE PROTEIN MDTA"/>
    <property type="match status" value="1"/>
</dbReference>
<dbReference type="NCBIfam" id="TIGR01730">
    <property type="entry name" value="RND_mfp"/>
    <property type="match status" value="1"/>
</dbReference>
<comment type="caution">
    <text evidence="3">The sequence shown here is derived from an EMBL/GenBank/DDBJ whole genome shotgun (WGS) entry which is preliminary data.</text>
</comment>
<organism evidence="3 4">
    <name type="scientific">Thalassotalea algicola</name>
    <dbReference type="NCBI Taxonomy" id="2716224"/>
    <lineage>
        <taxon>Bacteria</taxon>
        <taxon>Pseudomonadati</taxon>
        <taxon>Pseudomonadota</taxon>
        <taxon>Gammaproteobacteria</taxon>
        <taxon>Alteromonadales</taxon>
        <taxon>Colwelliaceae</taxon>
        <taxon>Thalassotalea</taxon>
    </lineage>
</organism>
<gene>
    <name evidence="3" type="ORF">HII17_04820</name>
</gene>
<evidence type="ECO:0000259" key="2">
    <source>
        <dbReference type="Pfam" id="PF25954"/>
    </source>
</evidence>
<protein>
    <submittedName>
        <fullName evidence="3">Efflux RND transporter periplasmic adaptor subunit</fullName>
    </submittedName>
</protein>
<dbReference type="InterPro" id="IPR058792">
    <property type="entry name" value="Beta-barrel_RND_2"/>
</dbReference>
<name>A0A7Y0LAB2_9GAMM</name>
<feature type="domain" description="CusB-like beta-barrel" evidence="2">
    <location>
        <begin position="224"/>
        <end position="282"/>
    </location>
</feature>
<dbReference type="Gene3D" id="2.40.420.20">
    <property type="match status" value="1"/>
</dbReference>
<keyword evidence="4" id="KW-1185">Reference proteome</keyword>
<sequence>MIKGIKWSILLIALVALFWWLTQEKPVKVTWVSPSIGSVESIVANTRSGTVEACQRAKLSFPIGGQIEHIHVEEGDIVKKNEPLMTLWQRDRLAKVAEAKALVSAKTRNQESVCITASNDQKIVARNRQLLKQKLTSEEALDNAQAIAQASKAACLSAHSEIDIAKAMLETAIASLDQTELYAPFDGMVAEITGELGEYATPSPPGIPMPPAIDMLTHDCHYISAPIDEIDAGQLALGMPVTITIDAFSNRSFNGKVKRIAPYVQDYAKQARTVDVDVSFDDVSMLNNTQLLTGYSADISIRVNNAENALRIASDLIVDGRYVYLLDEQGIIRQKEVSTGISNWQLTEITAGLDKNDRIISSLAVEGFEVGRKAIEDTSPGGVTR</sequence>
<accession>A0A7Y0LAB2</accession>
<dbReference type="EMBL" id="JABBXH010000002">
    <property type="protein sequence ID" value="NMP30879.1"/>
    <property type="molecule type" value="Genomic_DNA"/>
</dbReference>
<dbReference type="RefSeq" id="WP_169074231.1">
    <property type="nucleotide sequence ID" value="NZ_JABBXH010000002.1"/>
</dbReference>
<dbReference type="Gene3D" id="2.40.50.100">
    <property type="match status" value="1"/>
</dbReference>
<dbReference type="SUPFAM" id="SSF111369">
    <property type="entry name" value="HlyD-like secretion proteins"/>
    <property type="match status" value="1"/>
</dbReference>
<evidence type="ECO:0000256" key="1">
    <source>
        <dbReference type="ARBA" id="ARBA00009477"/>
    </source>
</evidence>
<dbReference type="Gene3D" id="2.40.30.170">
    <property type="match status" value="1"/>
</dbReference>
<reference evidence="3 4" key="1">
    <citation type="submission" date="2020-04" db="EMBL/GenBank/DDBJ databases">
        <title>Thalassotalea sp. M1531, isolated from the surface of marine red alga.</title>
        <authorList>
            <person name="Pang L."/>
            <person name="Lu D.-C."/>
        </authorList>
    </citation>
    <scope>NUCLEOTIDE SEQUENCE [LARGE SCALE GENOMIC DNA]</scope>
    <source>
        <strain evidence="3 4">M1531</strain>
    </source>
</reference>
<proteinExistence type="inferred from homology"/>